<evidence type="ECO:0000313" key="2">
    <source>
        <dbReference type="EMBL" id="EOA14629.1"/>
    </source>
</evidence>
<reference evidence="3" key="1">
    <citation type="journal article" date="2013" name="Nat. Genet.">
        <title>The Capsella rubella genome and the genomic consequences of rapid mating system evolution.</title>
        <authorList>
            <person name="Slotte T."/>
            <person name="Hazzouri K.M."/>
            <person name="Agren J.A."/>
            <person name="Koenig D."/>
            <person name="Maumus F."/>
            <person name="Guo Y.L."/>
            <person name="Steige K."/>
            <person name="Platts A.E."/>
            <person name="Escobar J.S."/>
            <person name="Newman L.K."/>
            <person name="Wang W."/>
            <person name="Mandakova T."/>
            <person name="Vello E."/>
            <person name="Smith L.M."/>
            <person name="Henz S.R."/>
            <person name="Steffen J."/>
            <person name="Takuno S."/>
            <person name="Brandvain Y."/>
            <person name="Coop G."/>
            <person name="Andolfatto P."/>
            <person name="Hu T.T."/>
            <person name="Blanchette M."/>
            <person name="Clark R.M."/>
            <person name="Quesneville H."/>
            <person name="Nordborg M."/>
            <person name="Gaut B.S."/>
            <person name="Lysak M.A."/>
            <person name="Jenkins J."/>
            <person name="Grimwood J."/>
            <person name="Chapman J."/>
            <person name="Prochnik S."/>
            <person name="Shu S."/>
            <person name="Rokhsar D."/>
            <person name="Schmutz J."/>
            <person name="Weigel D."/>
            <person name="Wright S.I."/>
        </authorList>
    </citation>
    <scope>NUCLEOTIDE SEQUENCE [LARGE SCALE GENOMIC DNA]</scope>
    <source>
        <strain evidence="3">cv. Monte Gargano</strain>
    </source>
</reference>
<gene>
    <name evidence="2" type="ORF">CARUB_v10027887mg</name>
</gene>
<evidence type="ECO:0000313" key="3">
    <source>
        <dbReference type="Proteomes" id="UP000029121"/>
    </source>
</evidence>
<accession>R0GD56</accession>
<dbReference type="EMBL" id="KB870812">
    <property type="protein sequence ID" value="EOA14629.1"/>
    <property type="molecule type" value="Genomic_DNA"/>
</dbReference>
<dbReference type="InterPro" id="IPR008889">
    <property type="entry name" value="VQ"/>
</dbReference>
<evidence type="ECO:0000259" key="1">
    <source>
        <dbReference type="Pfam" id="PF05678"/>
    </source>
</evidence>
<organism evidence="2 3">
    <name type="scientific">Capsella rubella</name>
    <dbReference type="NCBI Taxonomy" id="81985"/>
    <lineage>
        <taxon>Eukaryota</taxon>
        <taxon>Viridiplantae</taxon>
        <taxon>Streptophyta</taxon>
        <taxon>Embryophyta</taxon>
        <taxon>Tracheophyta</taxon>
        <taxon>Spermatophyta</taxon>
        <taxon>Magnoliopsida</taxon>
        <taxon>eudicotyledons</taxon>
        <taxon>Gunneridae</taxon>
        <taxon>Pentapetalae</taxon>
        <taxon>rosids</taxon>
        <taxon>malvids</taxon>
        <taxon>Brassicales</taxon>
        <taxon>Brassicaceae</taxon>
        <taxon>Camelineae</taxon>
        <taxon>Capsella</taxon>
    </lineage>
</organism>
<feature type="domain" description="VQ" evidence="1">
    <location>
        <begin position="61"/>
        <end position="83"/>
    </location>
</feature>
<dbReference type="Pfam" id="PF05678">
    <property type="entry name" value="VQ"/>
    <property type="match status" value="1"/>
</dbReference>
<dbReference type="AlphaFoldDB" id="R0GD56"/>
<keyword evidence="3" id="KW-1185">Reference proteome</keyword>
<dbReference type="STRING" id="81985.R0GD56"/>
<name>R0GD56_9BRAS</name>
<protein>
    <recommendedName>
        <fullName evidence="1">VQ domain-containing protein</fullName>
    </recommendedName>
</protein>
<dbReference type="Proteomes" id="UP000029121">
    <property type="component" value="Unassembled WGS sequence"/>
</dbReference>
<sequence length="216" mass="24701">MNNNILNFRIDQCLLHYDPSINTVEAEMYNTVITESESSQFFLYSNAPKHDKRRSRRNIRTTLLNANPSNFRDIVQKFTGRSSGIDVSNERKGRPVTLDFRSPASVTKQVIFPSSGHIQNQDCAIETHVADDGESKQTASSCEIGQLSDDYDQGNYGGTCDDYVHDNYDNHHNDDLIMREYLENMSSFSGVITMDLEEFYPDAVMVEEFLMRDLDI</sequence>
<proteinExistence type="predicted"/>